<evidence type="ECO:0000313" key="1">
    <source>
        <dbReference type="EMBL" id="KKL49476.1"/>
    </source>
</evidence>
<sequence>MVGVSNRALEAQYGELSGSVASQWGEDAMATIDDKLHLSEQTAVQTVQGPVNFSKSGSTYTFASLGDFNAGITVTGGTATFDTLVDMNAGLTVANTATFASTIVTPNSNNLSSLVTAEVSQLLNIGAVTISATQWGYVGDMDQPVKAGSNVVFGTFKIKSGTAYDGHFDHAITAARTWTLPNISGTVAMWNVDNAIKTRYFTVLIPSATEGSVTFGAGYAWNDLASGQDSIYDIHIPDGAIVTDMYIVTSSGGGTTDMDVLLRSYTNPSLGWDTLMTATMSNIGNPTVETALAVTDFTIDGSIFYYIYIENCNGPVDILGFRVKYTQTQP</sequence>
<accession>A0A0F9D731</accession>
<organism evidence="1">
    <name type="scientific">marine sediment metagenome</name>
    <dbReference type="NCBI Taxonomy" id="412755"/>
    <lineage>
        <taxon>unclassified sequences</taxon>
        <taxon>metagenomes</taxon>
        <taxon>ecological metagenomes</taxon>
    </lineage>
</organism>
<name>A0A0F9D731_9ZZZZ</name>
<dbReference type="AlphaFoldDB" id="A0A0F9D731"/>
<gene>
    <name evidence="1" type="ORF">LCGC14_2315120</name>
</gene>
<protein>
    <submittedName>
        <fullName evidence="1">Uncharacterized protein</fullName>
    </submittedName>
</protein>
<comment type="caution">
    <text evidence="1">The sequence shown here is derived from an EMBL/GenBank/DDBJ whole genome shotgun (WGS) entry which is preliminary data.</text>
</comment>
<reference evidence="1" key="1">
    <citation type="journal article" date="2015" name="Nature">
        <title>Complex archaea that bridge the gap between prokaryotes and eukaryotes.</title>
        <authorList>
            <person name="Spang A."/>
            <person name="Saw J.H."/>
            <person name="Jorgensen S.L."/>
            <person name="Zaremba-Niedzwiedzka K."/>
            <person name="Martijn J."/>
            <person name="Lind A.E."/>
            <person name="van Eijk R."/>
            <person name="Schleper C."/>
            <person name="Guy L."/>
            <person name="Ettema T.J."/>
        </authorList>
    </citation>
    <scope>NUCLEOTIDE SEQUENCE</scope>
</reference>
<proteinExistence type="predicted"/>
<dbReference type="EMBL" id="LAZR01032945">
    <property type="protein sequence ID" value="KKL49476.1"/>
    <property type="molecule type" value="Genomic_DNA"/>
</dbReference>